<evidence type="ECO:0000313" key="1">
    <source>
        <dbReference type="EMBL" id="MBE9022923.1"/>
    </source>
</evidence>
<dbReference type="EMBL" id="JADEXS010000115">
    <property type="protein sequence ID" value="MBE9022923.1"/>
    <property type="molecule type" value="Genomic_DNA"/>
</dbReference>
<evidence type="ECO:0000313" key="2">
    <source>
        <dbReference type="Proteomes" id="UP000622533"/>
    </source>
</evidence>
<keyword evidence="2" id="KW-1185">Reference proteome</keyword>
<dbReference type="Proteomes" id="UP000622533">
    <property type="component" value="Unassembled WGS sequence"/>
</dbReference>
<gene>
    <name evidence="1" type="ORF">IQ276_10915</name>
</gene>
<dbReference type="AlphaFoldDB" id="A0A8J7CXV5"/>
<reference evidence="1" key="1">
    <citation type="submission" date="2020-10" db="EMBL/GenBank/DDBJ databases">
        <authorList>
            <person name="Castelo-Branco R."/>
            <person name="Eusebio N."/>
            <person name="Adriana R."/>
            <person name="Vieira A."/>
            <person name="Brugerolle De Fraissinette N."/>
            <person name="Rezende De Castro R."/>
            <person name="Schneider M.P."/>
            <person name="Vasconcelos V."/>
            <person name="Leao P.N."/>
        </authorList>
    </citation>
    <scope>NUCLEOTIDE SEQUENCE</scope>
    <source>
        <strain evidence="1">LEGE 12446</strain>
    </source>
</reference>
<protein>
    <submittedName>
        <fullName evidence="1">Uncharacterized protein</fullName>
    </submittedName>
</protein>
<accession>A0A8J7CXV5</accession>
<comment type="caution">
    <text evidence="1">The sequence shown here is derived from an EMBL/GenBank/DDBJ whole genome shotgun (WGS) entry which is preliminary data.</text>
</comment>
<sequence>MSMNFYPFSEYDLREIAKLPSDISALANKYPCEIINVADAWNDDPFPDGYIPRIFEIYYGTSENANVYIVDGVLQEYNVPEFEGNAPSVSVLFDGNFAYIEIEGREILNKLGGAVLPSVTINPSTLVQMLTRGADNDRTI</sequence>
<proteinExistence type="predicted"/>
<name>A0A8J7CXV5_DESMC</name>
<organism evidence="1 2">
    <name type="scientific">Desmonostoc muscorum LEGE 12446</name>
    <dbReference type="NCBI Taxonomy" id="1828758"/>
    <lineage>
        <taxon>Bacteria</taxon>
        <taxon>Bacillati</taxon>
        <taxon>Cyanobacteriota</taxon>
        <taxon>Cyanophyceae</taxon>
        <taxon>Nostocales</taxon>
        <taxon>Nostocaceae</taxon>
        <taxon>Desmonostoc</taxon>
    </lineage>
</organism>